<reference evidence="2" key="2">
    <citation type="submission" date="2020-06" db="EMBL/GenBank/DDBJ databases">
        <authorList>
            <person name="Sheffer M."/>
        </authorList>
    </citation>
    <scope>NUCLEOTIDE SEQUENCE</scope>
</reference>
<proteinExistence type="predicted"/>
<keyword evidence="1" id="KW-0812">Transmembrane</keyword>
<feature type="transmembrane region" description="Helical" evidence="1">
    <location>
        <begin position="159"/>
        <end position="182"/>
    </location>
</feature>
<dbReference type="Proteomes" id="UP000807504">
    <property type="component" value="Unassembled WGS sequence"/>
</dbReference>
<accession>A0A8T0FV37</accession>
<feature type="transmembrane region" description="Helical" evidence="1">
    <location>
        <begin position="31"/>
        <end position="55"/>
    </location>
</feature>
<organism evidence="2 3">
    <name type="scientific">Argiope bruennichi</name>
    <name type="common">Wasp spider</name>
    <name type="synonym">Aranea bruennichi</name>
    <dbReference type="NCBI Taxonomy" id="94029"/>
    <lineage>
        <taxon>Eukaryota</taxon>
        <taxon>Metazoa</taxon>
        <taxon>Ecdysozoa</taxon>
        <taxon>Arthropoda</taxon>
        <taxon>Chelicerata</taxon>
        <taxon>Arachnida</taxon>
        <taxon>Araneae</taxon>
        <taxon>Araneomorphae</taxon>
        <taxon>Entelegynae</taxon>
        <taxon>Araneoidea</taxon>
        <taxon>Araneidae</taxon>
        <taxon>Argiope</taxon>
    </lineage>
</organism>
<keyword evidence="3" id="KW-1185">Reference proteome</keyword>
<evidence type="ECO:0000256" key="1">
    <source>
        <dbReference type="SAM" id="Phobius"/>
    </source>
</evidence>
<feature type="transmembrane region" description="Helical" evidence="1">
    <location>
        <begin position="194"/>
        <end position="213"/>
    </location>
</feature>
<gene>
    <name evidence="2" type="ORF">HNY73_002874</name>
</gene>
<keyword evidence="1" id="KW-0472">Membrane</keyword>
<reference evidence="2" key="1">
    <citation type="journal article" date="2020" name="bioRxiv">
        <title>Chromosome-level reference genome of the European wasp spider Argiope bruennichi: a resource for studies on range expansion and evolutionary adaptation.</title>
        <authorList>
            <person name="Sheffer M.M."/>
            <person name="Hoppe A."/>
            <person name="Krehenwinkel H."/>
            <person name="Uhl G."/>
            <person name="Kuss A.W."/>
            <person name="Jensen L."/>
            <person name="Jensen C."/>
            <person name="Gillespie R.G."/>
            <person name="Hoff K.J."/>
            <person name="Prost S."/>
        </authorList>
    </citation>
    <scope>NUCLEOTIDE SEQUENCE</scope>
</reference>
<dbReference type="EMBL" id="JABXBU010000002">
    <property type="protein sequence ID" value="KAF8794967.1"/>
    <property type="molecule type" value="Genomic_DNA"/>
</dbReference>
<dbReference type="AlphaFoldDB" id="A0A8T0FV37"/>
<comment type="caution">
    <text evidence="2">The sequence shown here is derived from an EMBL/GenBank/DDBJ whole genome shotgun (WGS) entry which is preliminary data.</text>
</comment>
<evidence type="ECO:0000313" key="3">
    <source>
        <dbReference type="Proteomes" id="UP000807504"/>
    </source>
</evidence>
<sequence length="303" mass="34612">MFSKRRKIIRAVQEVNRLSPKLPEDSKNIDIYTVLLAVLIGSFIIVISISQFIFLRQNLKRRLLSQKMFGYDLPRIVSILIVYAHGICFVLTYINGLLTMLFVTLLSFQTFLNLRDRIREYRKTILKFIACGSLDEFRIQEHLGNFRQIVDCSNCVEDGLSVCSLLLIGSNVSCFFLIFSGIAFGDQAYHHKMVLLFTICGFAMSVLEFLSVVCSANKVREEDEILKKLVVRLSERGICHFSHQENRISLSKLHCLALLADTIRGTELELTGWNLFALKNNLILSVVGLMITYGVLIFQFGHQ</sequence>
<evidence type="ECO:0000313" key="2">
    <source>
        <dbReference type="EMBL" id="KAF8794967.1"/>
    </source>
</evidence>
<protein>
    <submittedName>
        <fullName evidence="2">Uncharacterized protein</fullName>
    </submittedName>
</protein>
<keyword evidence="1" id="KW-1133">Transmembrane helix</keyword>
<feature type="transmembrane region" description="Helical" evidence="1">
    <location>
        <begin position="76"/>
        <end position="106"/>
    </location>
</feature>
<name>A0A8T0FV37_ARGBR</name>
<feature type="transmembrane region" description="Helical" evidence="1">
    <location>
        <begin position="282"/>
        <end position="301"/>
    </location>
</feature>